<dbReference type="RefSeq" id="WP_259123903.1">
    <property type="nucleotide sequence ID" value="NZ_JANUAE010000004.1"/>
</dbReference>
<gene>
    <name evidence="2" type="ORF">GGP61_001531</name>
</gene>
<dbReference type="EMBL" id="JANUAE010000004">
    <property type="protein sequence ID" value="MCS3709927.1"/>
    <property type="molecule type" value="Genomic_DNA"/>
</dbReference>
<feature type="coiled-coil region" evidence="1">
    <location>
        <begin position="933"/>
        <end position="983"/>
    </location>
</feature>
<dbReference type="InterPro" id="IPR027417">
    <property type="entry name" value="P-loop_NTPase"/>
</dbReference>
<protein>
    <recommendedName>
        <fullName evidence="4">BREX system P-loop protein BrxC</fullName>
    </recommendedName>
</protein>
<comment type="caution">
    <text evidence="2">The sequence shown here is derived from an EMBL/GenBank/DDBJ whole genome shotgun (WGS) entry which is preliminary data.</text>
</comment>
<name>A0A9X2QBE4_9BACT</name>
<proteinExistence type="predicted"/>
<evidence type="ECO:0000313" key="2">
    <source>
        <dbReference type="EMBL" id="MCS3709927.1"/>
    </source>
</evidence>
<accession>A0A9X2QBE4</accession>
<dbReference type="SUPFAM" id="SSF52540">
    <property type="entry name" value="P-loop containing nucleoside triphosphate hydrolases"/>
    <property type="match status" value="1"/>
</dbReference>
<keyword evidence="1" id="KW-0175">Coiled coil</keyword>
<reference evidence="2" key="1">
    <citation type="submission" date="2022-08" db="EMBL/GenBank/DDBJ databases">
        <title>Genomic Encyclopedia of Type Strains, Phase V (KMG-V): Genome sequencing to study the core and pangenomes of soil and plant-associated prokaryotes.</title>
        <authorList>
            <person name="Whitman W."/>
        </authorList>
    </citation>
    <scope>NUCLEOTIDE SEQUENCE</scope>
    <source>
        <strain evidence="2">SP3049</strain>
    </source>
</reference>
<evidence type="ECO:0000256" key="1">
    <source>
        <dbReference type="SAM" id="Coils"/>
    </source>
</evidence>
<organism evidence="2 3">
    <name type="scientific">Salinibacter ruber</name>
    <dbReference type="NCBI Taxonomy" id="146919"/>
    <lineage>
        <taxon>Bacteria</taxon>
        <taxon>Pseudomonadati</taxon>
        <taxon>Rhodothermota</taxon>
        <taxon>Rhodothermia</taxon>
        <taxon>Rhodothermales</taxon>
        <taxon>Salinibacteraceae</taxon>
        <taxon>Salinibacter</taxon>
    </lineage>
</organism>
<evidence type="ECO:0000313" key="3">
    <source>
        <dbReference type="Proteomes" id="UP001155057"/>
    </source>
</evidence>
<dbReference type="AlphaFoldDB" id="A0A9X2QBE4"/>
<dbReference type="Proteomes" id="UP001155057">
    <property type="component" value="Unassembled WGS sequence"/>
</dbReference>
<sequence length="1245" mass="139710">MEDLFESTFDLEESVRVDRRASDDDESERLRLVESYHVTESARAYLQDILARILGEAEGERRGANHWLYGYYGSGKSHLLAVTGLLLDSEWVESVGREEVWTALAGRQNALSGLQSTWERCLDEYRLHPLFVNLLKEQGSRQRGFGNVILRRLHEEQGLSPHLETAFFEQWYLEDHSREELEANAEQVLEEVAGDVPGENLWTQVQKYRVLAKGALPALFEAETGTTDGLDDVIGRPLNASTVAGRIEEARQQIESESDRPVRLLLLLDEITLFIGTRYGLLTELNALAEALDEVGDGNILTVGTAQEDPSRVQTEYSAREVDFSILDDRFPHQYSLPSSHVGDIVRNRLLRKTEGGAETFKQATGDAELKPANSLVFYDVQKNTDPPLDHLAEADVQAYLPLLPYHPPLFLDILSNLRTEEADRAKSIFSGTARAVLAIAGGLLERWAAESDGPLEGKDADPTRIVSLVDFFEVIRPELEDIVPREVETIDEVEGRVQSGELEPIDAKVCKVVLLLQRVPDMIPLDNAKNIAVGLMDDLNGNTLHRMANAVDESFGRLGKYIRTDDEDPSRRRFTDREERAVLEAAEQKEEAFGPAEIVGEMTTATSAFGAAGSGSLWDEVLRHLDLPRRVPYDEGGDRYPVQYTFDVDGHVFESDFGEDGALQVRVHVEGLVSGEERPQTEHSDAFLWKLPADGRATLYEALKEWAALSAACREHRTPDTIEQSLRRRSEGLPSRIASRIRNGTLKIPEHAPSNVAGGVKRYVQKTSPSAFHPEMLMVDESRLGELEGVRWTSELPPWAEKIGVVCDNQTELTGDIVAKVRAIVGRSLRKDGTLSVRNALQRLREKEAAYEDVGPALVAHLWGLCQEGSFQPISEEGNPLSAEELLDPSRWHEVRLRIGEDESLRSQLEQIPAIEPSDTMNEAIVKARSFIEAQRRRADTLFQQIEAAQEDTAIGPVQQLLNGLSKRLDQQREQIDRWLKKTRDRHPNWDSVIQGALSMRDQIEGAASQWASRESFLLQLDALLLLHEKHEEVLSEEAAEALSTLYEEARVATSTLWWTEDGWTELIDTLSHRTSAMQTLSDWWEELKQDERRQRLMEETDGHPWLAPPNDPSLGHVGHRFRTEVLGPLRKFRQAMERAEGVIGPLTRDAHEVETADLRQTLGRLQRGGFLDVPTVRGVDAPLQKLDRLETITGGAAPGDVDAIGYWPKDSSYLKTALQDLARNEADYEIGDTEHGVIIKRHA</sequence>
<evidence type="ECO:0008006" key="4">
    <source>
        <dbReference type="Google" id="ProtNLM"/>
    </source>
</evidence>